<dbReference type="PANTHER" id="PTHR35885">
    <property type="entry name" value="CARBOHYDRATE BINDING DOMAIN-CONTAINING PROTEIN-RELATED"/>
    <property type="match status" value="1"/>
</dbReference>
<evidence type="ECO:0000313" key="3">
    <source>
        <dbReference type="Proteomes" id="UP000695562"/>
    </source>
</evidence>
<feature type="chain" id="PRO_5035311949" description="Transmembrane protein" evidence="1">
    <location>
        <begin position="24"/>
        <end position="316"/>
    </location>
</feature>
<feature type="signal peptide" evidence="1">
    <location>
        <begin position="1"/>
        <end position="23"/>
    </location>
</feature>
<name>A0A8J4Q268_9MYCE</name>
<protein>
    <recommendedName>
        <fullName evidence="4">Transmembrane protein</fullName>
    </recommendedName>
</protein>
<keyword evidence="1" id="KW-0732">Signal</keyword>
<evidence type="ECO:0008006" key="4">
    <source>
        <dbReference type="Google" id="ProtNLM"/>
    </source>
</evidence>
<accession>A0A8J4Q268</accession>
<comment type="caution">
    <text evidence="2">The sequence shown here is derived from an EMBL/GenBank/DDBJ whole genome shotgun (WGS) entry which is preliminary data.</text>
</comment>
<dbReference type="PANTHER" id="PTHR35885:SF2">
    <property type="match status" value="1"/>
</dbReference>
<keyword evidence="3" id="KW-1185">Reference proteome</keyword>
<reference evidence="2" key="1">
    <citation type="submission" date="2020-01" db="EMBL/GenBank/DDBJ databases">
        <title>Development of genomics and gene disruption for Polysphondylium violaceum indicates a role for the polyketide synthase stlB in stalk morphogenesis.</title>
        <authorList>
            <person name="Narita B."/>
            <person name="Kawabe Y."/>
            <person name="Kin K."/>
            <person name="Saito T."/>
            <person name="Gibbs R."/>
            <person name="Kuspa A."/>
            <person name="Muzny D."/>
            <person name="Queller D."/>
            <person name="Richards S."/>
            <person name="Strassman J."/>
            <person name="Sucgang R."/>
            <person name="Worley K."/>
            <person name="Schaap P."/>
        </authorList>
    </citation>
    <scope>NUCLEOTIDE SEQUENCE</scope>
    <source>
        <strain evidence="2">QSvi11</strain>
    </source>
</reference>
<sequence length="316" mass="34647">MNKTLFCLVVFLCVATFTSSADATNYGVVISNSNDTTIHIGLVEYLNASYAPPPSLVITGLVYSGGYYQQSTYNYNTQVLTFIATDPVTQNTFLYNVDCNRWRIINSLSLPGGAGFRGLASDQTNNNDPYNIWITSQTGNGYVIVSKIDPLTLKAVVYDTIVGTYYTSTLGSNQNYVVTYGNSSGIFVNVYSTLYRKISQQKFSFANIAVAPKGPINMIYSQLTNTLLATVIVSTGEASSFSTLAFVDWKSSTFQITTMASFINSIPSVNVPDVNNFNYIYSVGYVGSQYYLYSYNIYDQQLLNAAPISIPIAAAF</sequence>
<proteinExistence type="predicted"/>
<dbReference type="AlphaFoldDB" id="A0A8J4Q268"/>
<dbReference type="EMBL" id="AJWJ01000016">
    <property type="protein sequence ID" value="KAF2077915.1"/>
    <property type="molecule type" value="Genomic_DNA"/>
</dbReference>
<organism evidence="2 3">
    <name type="scientific">Polysphondylium violaceum</name>
    <dbReference type="NCBI Taxonomy" id="133409"/>
    <lineage>
        <taxon>Eukaryota</taxon>
        <taxon>Amoebozoa</taxon>
        <taxon>Evosea</taxon>
        <taxon>Eumycetozoa</taxon>
        <taxon>Dictyostelia</taxon>
        <taxon>Dictyosteliales</taxon>
        <taxon>Dictyosteliaceae</taxon>
        <taxon>Polysphondylium</taxon>
    </lineage>
</organism>
<dbReference type="Proteomes" id="UP000695562">
    <property type="component" value="Unassembled WGS sequence"/>
</dbReference>
<gene>
    <name evidence="2" type="ORF">CYY_000793</name>
</gene>
<evidence type="ECO:0000256" key="1">
    <source>
        <dbReference type="SAM" id="SignalP"/>
    </source>
</evidence>
<evidence type="ECO:0000313" key="2">
    <source>
        <dbReference type="EMBL" id="KAF2077915.1"/>
    </source>
</evidence>